<evidence type="ECO:0000313" key="1">
    <source>
        <dbReference type="EMBL" id="KAK1619676.1"/>
    </source>
</evidence>
<dbReference type="AlphaFoldDB" id="A0AAD8RFB0"/>
<keyword evidence="2" id="KW-1185">Reference proteome</keyword>
<accession>A0AAD8RFB0</accession>
<sequence>MPTEVRVKWTTKEDESLAEAWKEIGIHAVTGANQCSETYRMRVKTAVDERKFIDPYFQPIHMDRGSKAMRNHWGVI</sequence>
<gene>
    <name evidence="1" type="ORF">QYE76_025193</name>
</gene>
<reference evidence="1" key="1">
    <citation type="submission" date="2023-07" db="EMBL/GenBank/DDBJ databases">
        <title>A chromosome-level genome assembly of Lolium multiflorum.</title>
        <authorList>
            <person name="Chen Y."/>
            <person name="Copetti D."/>
            <person name="Kolliker R."/>
            <person name="Studer B."/>
        </authorList>
    </citation>
    <scope>NUCLEOTIDE SEQUENCE</scope>
    <source>
        <strain evidence="1">02402/16</strain>
        <tissue evidence="1">Leaf</tissue>
    </source>
</reference>
<organism evidence="1 2">
    <name type="scientific">Lolium multiflorum</name>
    <name type="common">Italian ryegrass</name>
    <name type="synonym">Lolium perenne subsp. multiflorum</name>
    <dbReference type="NCBI Taxonomy" id="4521"/>
    <lineage>
        <taxon>Eukaryota</taxon>
        <taxon>Viridiplantae</taxon>
        <taxon>Streptophyta</taxon>
        <taxon>Embryophyta</taxon>
        <taxon>Tracheophyta</taxon>
        <taxon>Spermatophyta</taxon>
        <taxon>Magnoliopsida</taxon>
        <taxon>Liliopsida</taxon>
        <taxon>Poales</taxon>
        <taxon>Poaceae</taxon>
        <taxon>BOP clade</taxon>
        <taxon>Pooideae</taxon>
        <taxon>Poodae</taxon>
        <taxon>Poeae</taxon>
        <taxon>Poeae Chloroplast Group 2 (Poeae type)</taxon>
        <taxon>Loliodinae</taxon>
        <taxon>Loliinae</taxon>
        <taxon>Lolium</taxon>
    </lineage>
</organism>
<dbReference type="Proteomes" id="UP001231189">
    <property type="component" value="Unassembled WGS sequence"/>
</dbReference>
<protein>
    <submittedName>
        <fullName evidence="1">Uncharacterized protein</fullName>
    </submittedName>
</protein>
<proteinExistence type="predicted"/>
<name>A0AAD8RFB0_LOLMU</name>
<dbReference type="EMBL" id="JAUUTY010000006">
    <property type="protein sequence ID" value="KAK1619676.1"/>
    <property type="molecule type" value="Genomic_DNA"/>
</dbReference>
<evidence type="ECO:0000313" key="2">
    <source>
        <dbReference type="Proteomes" id="UP001231189"/>
    </source>
</evidence>
<comment type="caution">
    <text evidence="1">The sequence shown here is derived from an EMBL/GenBank/DDBJ whole genome shotgun (WGS) entry which is preliminary data.</text>
</comment>